<feature type="region of interest" description="Disordered" evidence="1">
    <location>
        <begin position="1"/>
        <end position="28"/>
    </location>
</feature>
<proteinExistence type="predicted"/>
<dbReference type="Proteomes" id="UP000078200">
    <property type="component" value="Unassembled WGS sequence"/>
</dbReference>
<dbReference type="VEuPathDB" id="VectorBase:GAUT022057"/>
<evidence type="ECO:0000313" key="3">
    <source>
        <dbReference type="Proteomes" id="UP000078200"/>
    </source>
</evidence>
<organism evidence="2 3">
    <name type="scientific">Glossina austeni</name>
    <name type="common">Savannah tsetse fly</name>
    <dbReference type="NCBI Taxonomy" id="7395"/>
    <lineage>
        <taxon>Eukaryota</taxon>
        <taxon>Metazoa</taxon>
        <taxon>Ecdysozoa</taxon>
        <taxon>Arthropoda</taxon>
        <taxon>Hexapoda</taxon>
        <taxon>Insecta</taxon>
        <taxon>Pterygota</taxon>
        <taxon>Neoptera</taxon>
        <taxon>Endopterygota</taxon>
        <taxon>Diptera</taxon>
        <taxon>Brachycera</taxon>
        <taxon>Muscomorpha</taxon>
        <taxon>Hippoboscoidea</taxon>
        <taxon>Glossinidae</taxon>
        <taxon>Glossina</taxon>
    </lineage>
</organism>
<evidence type="ECO:0000313" key="2">
    <source>
        <dbReference type="EnsemblMetazoa" id="GAUT022057-PA"/>
    </source>
</evidence>
<protein>
    <submittedName>
        <fullName evidence="2">Uncharacterized protein</fullName>
    </submittedName>
</protein>
<sequence>MMPPANQKRAPDQPFPLSTERQTSSIPKATEDGCSILAISQSPNVLECYATFFIHPGEHIAPKYEQESQKAIKIITARAAFVADAEC</sequence>
<keyword evidence="3" id="KW-1185">Reference proteome</keyword>
<reference evidence="2" key="1">
    <citation type="submission" date="2020-05" db="UniProtKB">
        <authorList>
            <consortium name="EnsemblMetazoa"/>
        </authorList>
    </citation>
    <scope>IDENTIFICATION</scope>
    <source>
        <strain evidence="2">TTRI</strain>
    </source>
</reference>
<name>A0A1A9V0S1_GLOAU</name>
<dbReference type="STRING" id="7395.A0A1A9V0S1"/>
<accession>A0A1A9V0S1</accession>
<dbReference type="EnsemblMetazoa" id="GAUT022057-RA">
    <property type="protein sequence ID" value="GAUT022057-PA"/>
    <property type="gene ID" value="GAUT022057"/>
</dbReference>
<dbReference type="AlphaFoldDB" id="A0A1A9V0S1"/>
<evidence type="ECO:0000256" key="1">
    <source>
        <dbReference type="SAM" id="MobiDB-lite"/>
    </source>
</evidence>